<evidence type="ECO:0000256" key="3">
    <source>
        <dbReference type="ARBA" id="ARBA00022801"/>
    </source>
</evidence>
<dbReference type="PANTHER" id="PTHR34276">
    <property type="entry name" value="MINI-RIBONUCLEASE 3"/>
    <property type="match status" value="1"/>
</dbReference>
<dbReference type="EMBL" id="FMXA01000011">
    <property type="protein sequence ID" value="SDA50684.1"/>
    <property type="molecule type" value="Genomic_DNA"/>
</dbReference>
<dbReference type="PANTHER" id="PTHR34276:SF1">
    <property type="entry name" value="MINI-RIBONUCLEASE 3"/>
    <property type="match status" value="1"/>
</dbReference>
<dbReference type="InterPro" id="IPR000999">
    <property type="entry name" value="RNase_III_dom"/>
</dbReference>
<dbReference type="Proteomes" id="UP000199689">
    <property type="component" value="Unassembled WGS sequence"/>
</dbReference>
<reference evidence="6 7" key="1">
    <citation type="submission" date="2016-10" db="EMBL/GenBank/DDBJ databases">
        <authorList>
            <person name="de Groot N.N."/>
        </authorList>
    </citation>
    <scope>NUCLEOTIDE SEQUENCE [LARGE SCALE GENOMIC DNA]</scope>
    <source>
        <strain evidence="6 7">DSM 15230</strain>
    </source>
</reference>
<keyword evidence="2 4" id="KW-0255">Endonuclease</keyword>
<comment type="subcellular location">
    <subcellularLocation>
        <location evidence="4">Cytoplasm</location>
    </subcellularLocation>
</comment>
<comment type="similarity">
    <text evidence="4">Belongs to the MrnC RNase family.</text>
</comment>
<comment type="cofactor">
    <cofactor evidence="4">
        <name>Mg(2+)</name>
        <dbReference type="ChEBI" id="CHEBI:18420"/>
    </cofactor>
</comment>
<keyword evidence="4" id="KW-0699">rRNA-binding</keyword>
<keyword evidence="4" id="KW-0698">rRNA processing</keyword>
<evidence type="ECO:0000256" key="2">
    <source>
        <dbReference type="ARBA" id="ARBA00022759"/>
    </source>
</evidence>
<comment type="subunit">
    <text evidence="4">Homodimer.</text>
</comment>
<keyword evidence="4" id="KW-0963">Cytoplasm</keyword>
<evidence type="ECO:0000259" key="5">
    <source>
        <dbReference type="Pfam" id="PF00636"/>
    </source>
</evidence>
<comment type="function">
    <text evidence="4">Involved in correct processing of both the 5' and 3' ends of 23S rRNA precursor. Processes 30S rRNA precursor transcript even in absence of ribonuclease 3 (Rnc); Rnc processes 30S rRNA into smaller rRNA precursors.</text>
</comment>
<dbReference type="Pfam" id="PF00636">
    <property type="entry name" value="Ribonuclease_3"/>
    <property type="match status" value="1"/>
</dbReference>
<name>A0A1G5VY88_9FIRM</name>
<keyword evidence="7" id="KW-1185">Reference proteome</keyword>
<dbReference type="AlphaFoldDB" id="A0A1G5VY88"/>
<proteinExistence type="inferred from homology"/>
<keyword evidence="4" id="KW-0460">Magnesium</keyword>
<dbReference type="InterPro" id="IPR008226">
    <property type="entry name" value="Mini3_fam"/>
</dbReference>
<evidence type="ECO:0000256" key="4">
    <source>
        <dbReference type="HAMAP-Rule" id="MF_01468"/>
    </source>
</evidence>
<dbReference type="SUPFAM" id="SSF69065">
    <property type="entry name" value="RNase III domain-like"/>
    <property type="match status" value="1"/>
</dbReference>
<dbReference type="GO" id="GO:0006364">
    <property type="term" value="P:rRNA processing"/>
    <property type="evidence" value="ECO:0007669"/>
    <property type="project" value="UniProtKB-UniRule"/>
</dbReference>
<protein>
    <recommendedName>
        <fullName evidence="4">Mini-ribonuclease 3</fullName>
        <shortName evidence="4">Mini-3</shortName>
        <shortName evidence="4">Mini-RNase 3</shortName>
        <ecNumber evidence="4">3.1.26.-</ecNumber>
    </recommendedName>
    <alternativeName>
        <fullName evidence="4">Mini-RNase III</fullName>
        <shortName evidence="4">Mini-III</shortName>
    </alternativeName>
</protein>
<dbReference type="EC" id="3.1.26.-" evidence="4"/>
<dbReference type="GO" id="GO:0004525">
    <property type="term" value="F:ribonuclease III activity"/>
    <property type="evidence" value="ECO:0007669"/>
    <property type="project" value="InterPro"/>
</dbReference>
<dbReference type="GO" id="GO:0019843">
    <property type="term" value="F:rRNA binding"/>
    <property type="evidence" value="ECO:0007669"/>
    <property type="project" value="UniProtKB-UniRule"/>
</dbReference>
<feature type="domain" description="RNase III" evidence="5">
    <location>
        <begin position="36"/>
        <end position="132"/>
    </location>
</feature>
<evidence type="ECO:0000313" key="6">
    <source>
        <dbReference type="EMBL" id="SDA50684.1"/>
    </source>
</evidence>
<keyword evidence="4" id="KW-0690">Ribosome biogenesis</keyword>
<dbReference type="GO" id="GO:0005737">
    <property type="term" value="C:cytoplasm"/>
    <property type="evidence" value="ECO:0007669"/>
    <property type="project" value="UniProtKB-SubCell"/>
</dbReference>
<dbReference type="GeneID" id="87756005"/>
<keyword evidence="4" id="KW-0694">RNA-binding</keyword>
<dbReference type="HAMAP" id="MF_01468">
    <property type="entry name" value="RNase_Mini_III"/>
    <property type="match status" value="1"/>
</dbReference>
<keyword evidence="1 4" id="KW-0540">Nuclease</keyword>
<organism evidence="6 7">
    <name type="scientific">Allisonella histaminiformans</name>
    <dbReference type="NCBI Taxonomy" id="209880"/>
    <lineage>
        <taxon>Bacteria</taxon>
        <taxon>Bacillati</taxon>
        <taxon>Bacillota</taxon>
        <taxon>Negativicutes</taxon>
        <taxon>Veillonellales</taxon>
        <taxon>Veillonellaceae</taxon>
        <taxon>Allisonella</taxon>
    </lineage>
</organism>
<dbReference type="STRING" id="209880.SAMN02910343_00977"/>
<dbReference type="InterPro" id="IPR036389">
    <property type="entry name" value="RNase_III_sf"/>
</dbReference>
<dbReference type="RefSeq" id="WP_234944929.1">
    <property type="nucleotide sequence ID" value="NZ_FMXA01000011.1"/>
</dbReference>
<feature type="active site" evidence="4">
    <location>
        <position position="42"/>
    </location>
</feature>
<dbReference type="Gene3D" id="1.10.1520.10">
    <property type="entry name" value="Ribonuclease III domain"/>
    <property type="match status" value="1"/>
</dbReference>
<evidence type="ECO:0000256" key="1">
    <source>
        <dbReference type="ARBA" id="ARBA00022722"/>
    </source>
</evidence>
<gene>
    <name evidence="4" type="primary">mrnC</name>
    <name evidence="6" type="ORF">SAMN02910343_00977</name>
</gene>
<sequence>MEFKRVLFLKKEMIKKLNRENMPLTEQEVYSMDALTLAYIGDASWSLFVRKKLIDTGIHHVQILNSLASEMVSAKWQCQILYTLRDQLTERELKVCKRARNAHVHVPKSATVEEYREATAFEGLLGYLRLSGQEERLHTIMLKSLKFLAEEFNSESK</sequence>
<accession>A0A1G5VY88</accession>
<keyword evidence="3 4" id="KW-0378">Hydrolase</keyword>
<evidence type="ECO:0000313" key="7">
    <source>
        <dbReference type="Proteomes" id="UP000199689"/>
    </source>
</evidence>